<name>A0A8H4UDI0_9HYPO</name>
<evidence type="ECO:0000313" key="5">
    <source>
        <dbReference type="Proteomes" id="UP000635477"/>
    </source>
</evidence>
<dbReference type="GO" id="GO:0000122">
    <property type="term" value="P:negative regulation of transcription by RNA polymerase II"/>
    <property type="evidence" value="ECO:0007669"/>
    <property type="project" value="TreeGrafter"/>
</dbReference>
<comment type="caution">
    <text evidence="4">The sequence shown here is derived from an EMBL/GenBank/DDBJ whole genome shotgun (WGS) entry which is preliminary data.</text>
</comment>
<proteinExistence type="predicted"/>
<dbReference type="GO" id="GO:0003714">
    <property type="term" value="F:transcription corepressor activity"/>
    <property type="evidence" value="ECO:0007669"/>
    <property type="project" value="TreeGrafter"/>
</dbReference>
<dbReference type="PANTHER" id="PTHR15111:SF0">
    <property type="entry name" value="UNCONVENTIONAL PREFOLDIN RPB5 INTERACTOR 1"/>
    <property type="match status" value="1"/>
</dbReference>
<feature type="compositionally biased region" description="Acidic residues" evidence="2">
    <location>
        <begin position="304"/>
        <end position="331"/>
    </location>
</feature>
<feature type="compositionally biased region" description="Low complexity" evidence="2">
    <location>
        <begin position="392"/>
        <end position="401"/>
    </location>
</feature>
<dbReference type="OrthoDB" id="21413at2759"/>
<dbReference type="PANTHER" id="PTHR15111">
    <property type="entry name" value="RNA POLYMERASE II SUBUNIT 5-MEDIATING PROTEIN NNX3"/>
    <property type="match status" value="1"/>
</dbReference>
<reference evidence="4" key="2">
    <citation type="submission" date="2020-05" db="EMBL/GenBank/DDBJ databases">
        <authorList>
            <person name="Kim H.-S."/>
            <person name="Proctor R.H."/>
            <person name="Brown D.W."/>
        </authorList>
    </citation>
    <scope>NUCLEOTIDE SEQUENCE</scope>
    <source>
        <strain evidence="4">NRRL 22465</strain>
    </source>
</reference>
<dbReference type="GO" id="GO:0003682">
    <property type="term" value="F:chromatin binding"/>
    <property type="evidence" value="ECO:0007669"/>
    <property type="project" value="TreeGrafter"/>
</dbReference>
<feature type="compositionally biased region" description="Acidic residues" evidence="2">
    <location>
        <begin position="366"/>
        <end position="379"/>
    </location>
</feature>
<feature type="region of interest" description="Disordered" evidence="2">
    <location>
        <begin position="557"/>
        <end position="592"/>
    </location>
</feature>
<dbReference type="InterPro" id="IPR024325">
    <property type="entry name" value="DUF3835"/>
</dbReference>
<gene>
    <name evidence="4" type="ORF">FZEAL_8914</name>
</gene>
<feature type="coiled-coil region" evidence="1">
    <location>
        <begin position="90"/>
        <end position="124"/>
    </location>
</feature>
<accession>A0A8H4UDI0</accession>
<dbReference type="InterPro" id="IPR052255">
    <property type="entry name" value="RNA_pol_II_subunit5-mediator"/>
</dbReference>
<feature type="compositionally biased region" description="Low complexity" evidence="2">
    <location>
        <begin position="196"/>
        <end position="206"/>
    </location>
</feature>
<evidence type="ECO:0000256" key="2">
    <source>
        <dbReference type="SAM" id="MobiDB-lite"/>
    </source>
</evidence>
<organism evidence="4 5">
    <name type="scientific">Fusarium zealandicum</name>
    <dbReference type="NCBI Taxonomy" id="1053134"/>
    <lineage>
        <taxon>Eukaryota</taxon>
        <taxon>Fungi</taxon>
        <taxon>Dikarya</taxon>
        <taxon>Ascomycota</taxon>
        <taxon>Pezizomycotina</taxon>
        <taxon>Sordariomycetes</taxon>
        <taxon>Hypocreomycetidae</taxon>
        <taxon>Hypocreales</taxon>
        <taxon>Nectriaceae</taxon>
        <taxon>Fusarium</taxon>
        <taxon>Fusarium staphyleae species complex</taxon>
    </lineage>
</organism>
<dbReference type="Proteomes" id="UP000635477">
    <property type="component" value="Unassembled WGS sequence"/>
</dbReference>
<feature type="region of interest" description="Disordered" evidence="2">
    <location>
        <begin position="357"/>
        <end position="536"/>
    </location>
</feature>
<feature type="region of interest" description="Disordered" evidence="2">
    <location>
        <begin position="261"/>
        <end position="281"/>
    </location>
</feature>
<evidence type="ECO:0000259" key="3">
    <source>
        <dbReference type="Pfam" id="PF12927"/>
    </source>
</evidence>
<dbReference type="Pfam" id="PF13758">
    <property type="entry name" value="Prefoldin_3"/>
    <property type="match status" value="1"/>
</dbReference>
<keyword evidence="1" id="KW-0175">Coiled coil</keyword>
<feature type="region of interest" description="Disordered" evidence="2">
    <location>
        <begin position="173"/>
        <end position="221"/>
    </location>
</feature>
<protein>
    <recommendedName>
        <fullName evidence="3">DUF3835 domain-containing protein</fullName>
    </recommendedName>
</protein>
<feature type="domain" description="DUF3835" evidence="3">
    <location>
        <begin position="514"/>
        <end position="589"/>
    </location>
</feature>
<dbReference type="AlphaFoldDB" id="A0A8H4UDI0"/>
<feature type="region of interest" description="Disordered" evidence="2">
    <location>
        <begin position="304"/>
        <end position="342"/>
    </location>
</feature>
<keyword evidence="5" id="KW-1185">Reference proteome</keyword>
<evidence type="ECO:0000313" key="4">
    <source>
        <dbReference type="EMBL" id="KAF4974149.1"/>
    </source>
</evidence>
<sequence>MSGGKDSFTDLERHRTQLEENVNQLQKALQHWQTWDAEYEALKEEVDAVCKTSGTELATIQVGFEGELLNSREIDEIFGGKEQKSKEQIINVLERRIDYVTKNIESLQKQIETAETKLAAATVISQPDATDEEGLPITEIVEQLDDEDNVVSYQLNKPGDSVPRVQEALKKAGVTDLEEDEPSSKEGFPTQKEPEASQQSASQQPAVETIPSTSRVKESLQAELPTSKGVSFAADTKVQDGPAPQVTWKAKRVEQIMKDAKEQEKLSNEQPFIPEDEDDEDAELRRQMLEYSGEVGAVVAELQLEEGDSDDDDYDYDFDEGFEDEDQDEEDKYGRTTSRVVTDTYRQRMLELEKKLGVKSRFTENVNDEDDDQEEPDDEGIGRIVVKQSREPASSASKPAPIKSNIREKQPAPANGKKGVHFASSLDVSPVDEPVALPVREAPVKEKEPLVEPLSDVVERSGPAKAPDTKSSRKPSRFKKTRDTGVPPGPLDAPAKFMDQDRPTAPTGPEGTTMADTLVERDSSAAPRMPDEFDDDMIHDEVADEYQRMRKKFIQREGGFLKEDESPIQPLDEADGGKERVSRFRSARLSKH</sequence>
<dbReference type="EMBL" id="JABEYC010000797">
    <property type="protein sequence ID" value="KAF4974149.1"/>
    <property type="molecule type" value="Genomic_DNA"/>
</dbReference>
<dbReference type="SUPFAM" id="SSF46579">
    <property type="entry name" value="Prefoldin"/>
    <property type="match status" value="1"/>
</dbReference>
<feature type="compositionally biased region" description="Basic residues" evidence="2">
    <location>
        <begin position="583"/>
        <end position="592"/>
    </location>
</feature>
<evidence type="ECO:0000256" key="1">
    <source>
        <dbReference type="SAM" id="Coils"/>
    </source>
</evidence>
<dbReference type="InterPro" id="IPR039553">
    <property type="entry name" value="Prefoldin-like"/>
</dbReference>
<reference evidence="4" key="1">
    <citation type="journal article" date="2020" name="BMC Genomics">
        <title>Correction to: Identification and distribution of gene clusters required for synthesis of sphingolipid metabolism inhibitors in diverse species of the filamentous fungus Fusarium.</title>
        <authorList>
            <person name="Kim H.S."/>
            <person name="Lohmar J.M."/>
            <person name="Busman M."/>
            <person name="Brown D.W."/>
            <person name="Naumann T.A."/>
            <person name="Divon H.H."/>
            <person name="Lysoe E."/>
            <person name="Uhlig S."/>
            <person name="Proctor R.H."/>
        </authorList>
    </citation>
    <scope>NUCLEOTIDE SEQUENCE</scope>
    <source>
        <strain evidence="4">NRRL 22465</strain>
    </source>
</reference>
<dbReference type="Pfam" id="PF12927">
    <property type="entry name" value="DUF3835"/>
    <property type="match status" value="1"/>
</dbReference>
<dbReference type="GO" id="GO:0019212">
    <property type="term" value="F:phosphatase inhibitor activity"/>
    <property type="evidence" value="ECO:0007669"/>
    <property type="project" value="TreeGrafter"/>
</dbReference>